<dbReference type="PANTHER" id="PTHR42788">
    <property type="entry name" value="TAURINE IMPORT ATP-BINDING PROTEIN-RELATED"/>
    <property type="match status" value="1"/>
</dbReference>
<evidence type="ECO:0000256" key="5">
    <source>
        <dbReference type="ARBA" id="ARBA00022840"/>
    </source>
</evidence>
<dbReference type="PROSITE" id="PS50893">
    <property type="entry name" value="ABC_TRANSPORTER_2"/>
    <property type="match status" value="1"/>
</dbReference>
<dbReference type="GO" id="GO:0016887">
    <property type="term" value="F:ATP hydrolysis activity"/>
    <property type="evidence" value="ECO:0007669"/>
    <property type="project" value="InterPro"/>
</dbReference>
<protein>
    <submittedName>
        <fullName evidence="8">ABC transporter ATP-binding protein</fullName>
    </submittedName>
</protein>
<evidence type="ECO:0000313" key="9">
    <source>
        <dbReference type="Proteomes" id="UP000092714"/>
    </source>
</evidence>
<evidence type="ECO:0000256" key="2">
    <source>
        <dbReference type="ARBA" id="ARBA00022448"/>
    </source>
</evidence>
<dbReference type="InterPro" id="IPR017871">
    <property type="entry name" value="ABC_transporter-like_CS"/>
</dbReference>
<dbReference type="AlphaFoldDB" id="A0A174C2G6"/>
<keyword evidence="2" id="KW-0813">Transport</keyword>
<feature type="domain" description="ABC transporter" evidence="7">
    <location>
        <begin position="2"/>
        <end position="249"/>
    </location>
</feature>
<evidence type="ECO:0000256" key="4">
    <source>
        <dbReference type="ARBA" id="ARBA00022741"/>
    </source>
</evidence>
<dbReference type="Gene3D" id="3.40.50.300">
    <property type="entry name" value="P-loop containing nucleotide triphosphate hydrolases"/>
    <property type="match status" value="1"/>
</dbReference>
<proteinExistence type="predicted"/>
<dbReference type="InterPro" id="IPR003439">
    <property type="entry name" value="ABC_transporter-like_ATP-bd"/>
</dbReference>
<dbReference type="InterPro" id="IPR027417">
    <property type="entry name" value="P-loop_NTPase"/>
</dbReference>
<keyword evidence="5 8" id="KW-0067">ATP-binding</keyword>
<dbReference type="eggNOG" id="COG1101">
    <property type="taxonomic scope" value="Bacteria"/>
</dbReference>
<dbReference type="SMART" id="SM00382">
    <property type="entry name" value="AAA"/>
    <property type="match status" value="1"/>
</dbReference>
<dbReference type="OrthoDB" id="9776369at2"/>
<evidence type="ECO:0000256" key="3">
    <source>
        <dbReference type="ARBA" id="ARBA00022475"/>
    </source>
</evidence>
<keyword evidence="9" id="KW-1185">Reference proteome</keyword>
<comment type="caution">
    <text evidence="8">The sequence shown here is derived from an EMBL/GenBank/DDBJ whole genome shotgun (WGS) entry which is preliminary data.</text>
</comment>
<dbReference type="SUPFAM" id="SSF52540">
    <property type="entry name" value="P-loop containing nucleoside triphosphate hydrolases"/>
    <property type="match status" value="1"/>
</dbReference>
<comment type="subcellular location">
    <subcellularLocation>
        <location evidence="1">Cell membrane</location>
        <topology evidence="1">Peripheral membrane protein</topology>
    </subcellularLocation>
</comment>
<keyword evidence="3" id="KW-1003">Cell membrane</keyword>
<dbReference type="Pfam" id="PF00005">
    <property type="entry name" value="ABC_tran"/>
    <property type="match status" value="1"/>
</dbReference>
<keyword evidence="6" id="KW-0472">Membrane</keyword>
<dbReference type="GO" id="GO:0005524">
    <property type="term" value="F:ATP binding"/>
    <property type="evidence" value="ECO:0007669"/>
    <property type="project" value="UniProtKB-KW"/>
</dbReference>
<dbReference type="EMBL" id="MAPZ01000016">
    <property type="protein sequence ID" value="OBY11165.1"/>
    <property type="molecule type" value="Genomic_DNA"/>
</dbReference>
<evidence type="ECO:0000256" key="1">
    <source>
        <dbReference type="ARBA" id="ARBA00004202"/>
    </source>
</evidence>
<reference evidence="8 9" key="1">
    <citation type="submission" date="2016-06" db="EMBL/GenBank/DDBJ databases">
        <authorList>
            <person name="Kjaerup R.B."/>
            <person name="Dalgaard T.S."/>
            <person name="Juul-Madsen H.R."/>
        </authorList>
    </citation>
    <scope>NUCLEOTIDE SEQUENCE [LARGE SCALE GENOMIC DNA]</scope>
    <source>
        <strain evidence="8 9">373-A1</strain>
    </source>
</reference>
<evidence type="ECO:0000259" key="7">
    <source>
        <dbReference type="PROSITE" id="PS50893"/>
    </source>
</evidence>
<dbReference type="PROSITE" id="PS00211">
    <property type="entry name" value="ABC_TRANSPORTER_1"/>
    <property type="match status" value="1"/>
</dbReference>
<keyword evidence="4" id="KW-0547">Nucleotide-binding</keyword>
<gene>
    <name evidence="8" type="ORF">CP373A1_06630</name>
</gene>
<evidence type="ECO:0000313" key="8">
    <source>
        <dbReference type="EMBL" id="OBY11165.1"/>
    </source>
</evidence>
<dbReference type="PANTHER" id="PTHR42788:SF7">
    <property type="entry name" value="NITRATE ABC TRANSPORTER ATP-BINDING PROTEIN"/>
    <property type="match status" value="1"/>
</dbReference>
<dbReference type="GO" id="GO:0005886">
    <property type="term" value="C:plasma membrane"/>
    <property type="evidence" value="ECO:0007669"/>
    <property type="project" value="UniProtKB-SubCell"/>
</dbReference>
<evidence type="ECO:0000256" key="6">
    <source>
        <dbReference type="ARBA" id="ARBA00023136"/>
    </source>
</evidence>
<name>A0A174C2G6_9CLOT</name>
<accession>A0A174C2G6</accession>
<dbReference type="InterPro" id="IPR050166">
    <property type="entry name" value="ABC_transporter_ATP-bind"/>
</dbReference>
<sequence length="265" mass="29814">MLKIKQLSKVFNPNSINENKVFDKLSVEIDKGDFVTIIGSNGAGKSTLLNIIAGSIEQDSGTIYIDGENVSDKEEFYRCKEIGRVYQNPSFGVAPKMTILENLSLADNKGKKYGLSLGINKKRIEAYKELLKELNLGLEDKLYNKVELLSGGQRQALTLLMAVMSNPKLLLLDEHTAALDPKTSEKIMEITKKIVKERGITTLMVTHNLKHAIDSGNRLFMMHRGDIVIDVKGKEREELDSTDKLMQLFEKVHIKDELSDRTLFV</sequence>
<dbReference type="GeneID" id="42775269"/>
<dbReference type="Proteomes" id="UP000092714">
    <property type="component" value="Unassembled WGS sequence"/>
</dbReference>
<dbReference type="RefSeq" id="WP_027097434.1">
    <property type="nucleotide sequence ID" value="NZ_CABHIH010000001.1"/>
</dbReference>
<organism evidence="8 9">
    <name type="scientific">Clostridium paraputrificum</name>
    <dbReference type="NCBI Taxonomy" id="29363"/>
    <lineage>
        <taxon>Bacteria</taxon>
        <taxon>Bacillati</taxon>
        <taxon>Bacillota</taxon>
        <taxon>Clostridia</taxon>
        <taxon>Eubacteriales</taxon>
        <taxon>Clostridiaceae</taxon>
        <taxon>Clostridium</taxon>
    </lineage>
</organism>
<dbReference type="InterPro" id="IPR003593">
    <property type="entry name" value="AAA+_ATPase"/>
</dbReference>